<dbReference type="GO" id="GO:0008270">
    <property type="term" value="F:zinc ion binding"/>
    <property type="evidence" value="ECO:0007669"/>
    <property type="project" value="UniProtKB-KW"/>
</dbReference>
<dbReference type="InterPro" id="IPR013083">
    <property type="entry name" value="Znf_RING/FYVE/PHD"/>
</dbReference>
<dbReference type="OrthoDB" id="8062037at2759"/>
<sequence length="449" mass="50047">MPPSPDEMLCFYFDGKSFFRLAENERFWGREEQRTSMAVGDSAAVGEGTRTVPFGAAAVVAETGDWAFRLKGCKSTQFKFWCPLMIRSILSSKMRQQNMVYTGPMIDTEIEHAHIHPEPCVIPYGPLSSGITFMAAQPGHRVVPFGPHNQLSLPSQQLMDGPHGEFKGKITEGLHVNPQYSYPAPGSSPFVLPDYIGFNVIPVVMGPGHHRNQTAGAVDLNLGLQFMPMSHGALGQPVQVVPGPWLDQQFCANFPGTHYMQGYTNGNPVTFVHQPLPPLQPIPRFVRPTPSFRVYQPQGQELTIESNSRNRGLPHIRALPEAEVAMFNFANSGHRVDHHRDMRLDIDHMSYEELLALGEQIGNAGSGLSQDFILRNLKMRIFTSDVGSFADQNLTFCTICQMEYNDEEKIGMLDCSHEYHVHCIEKWLVEKNSCPVCKCTGLAAQEMGL</sequence>
<dbReference type="GO" id="GO:0005634">
    <property type="term" value="C:nucleus"/>
    <property type="evidence" value="ECO:0007669"/>
    <property type="project" value="TreeGrafter"/>
</dbReference>
<dbReference type="SUPFAM" id="SSF57850">
    <property type="entry name" value="RING/U-box"/>
    <property type="match status" value="1"/>
</dbReference>
<dbReference type="EMBL" id="SZYD01000009">
    <property type="protein sequence ID" value="KAD5318162.1"/>
    <property type="molecule type" value="Genomic_DNA"/>
</dbReference>
<proteinExistence type="predicted"/>
<evidence type="ECO:0000256" key="8">
    <source>
        <dbReference type="PROSITE-ProRule" id="PRU00175"/>
    </source>
</evidence>
<keyword evidence="7" id="KW-0862">Zinc</keyword>
<dbReference type="PANTHER" id="PTHR22937:SF217">
    <property type="entry name" value="RING-TYPE E3 UBIQUITIN TRANSFERASE"/>
    <property type="match status" value="1"/>
</dbReference>
<dbReference type="AlphaFoldDB" id="A0A5N6NTP0"/>
<comment type="caution">
    <text evidence="10">The sequence shown here is derived from an EMBL/GenBank/DDBJ whole genome shotgun (WGS) entry which is preliminary data.</text>
</comment>
<evidence type="ECO:0000256" key="2">
    <source>
        <dbReference type="ARBA" id="ARBA00012483"/>
    </source>
</evidence>
<dbReference type="InterPro" id="IPR001841">
    <property type="entry name" value="Znf_RING"/>
</dbReference>
<evidence type="ECO:0000256" key="7">
    <source>
        <dbReference type="ARBA" id="ARBA00022833"/>
    </source>
</evidence>
<keyword evidence="3" id="KW-0808">Transferase</keyword>
<evidence type="ECO:0000256" key="3">
    <source>
        <dbReference type="ARBA" id="ARBA00022679"/>
    </source>
</evidence>
<keyword evidence="5 8" id="KW-0863">Zinc-finger</keyword>
<keyword evidence="6" id="KW-0833">Ubl conjugation pathway</keyword>
<name>A0A5N6NTP0_9ASTR</name>
<feature type="domain" description="RING-type" evidence="9">
    <location>
        <begin position="397"/>
        <end position="438"/>
    </location>
</feature>
<gene>
    <name evidence="10" type="ORF">E3N88_18108</name>
</gene>
<dbReference type="EC" id="2.3.2.27" evidence="2"/>
<evidence type="ECO:0000313" key="11">
    <source>
        <dbReference type="Proteomes" id="UP000326396"/>
    </source>
</evidence>
<dbReference type="GO" id="GO:0061630">
    <property type="term" value="F:ubiquitin protein ligase activity"/>
    <property type="evidence" value="ECO:0007669"/>
    <property type="project" value="UniProtKB-EC"/>
</dbReference>
<dbReference type="SMART" id="SM00184">
    <property type="entry name" value="RING"/>
    <property type="match status" value="1"/>
</dbReference>
<dbReference type="PROSITE" id="PS50089">
    <property type="entry name" value="ZF_RING_2"/>
    <property type="match status" value="1"/>
</dbReference>
<organism evidence="10 11">
    <name type="scientific">Mikania micrantha</name>
    <name type="common">bitter vine</name>
    <dbReference type="NCBI Taxonomy" id="192012"/>
    <lineage>
        <taxon>Eukaryota</taxon>
        <taxon>Viridiplantae</taxon>
        <taxon>Streptophyta</taxon>
        <taxon>Embryophyta</taxon>
        <taxon>Tracheophyta</taxon>
        <taxon>Spermatophyta</taxon>
        <taxon>Magnoliopsida</taxon>
        <taxon>eudicotyledons</taxon>
        <taxon>Gunneridae</taxon>
        <taxon>Pentapetalae</taxon>
        <taxon>asterids</taxon>
        <taxon>campanulids</taxon>
        <taxon>Asterales</taxon>
        <taxon>Asteraceae</taxon>
        <taxon>Asteroideae</taxon>
        <taxon>Heliantheae alliance</taxon>
        <taxon>Eupatorieae</taxon>
        <taxon>Mikania</taxon>
    </lineage>
</organism>
<accession>A0A5N6NTP0</accession>
<dbReference type="Pfam" id="PF13639">
    <property type="entry name" value="zf-RING_2"/>
    <property type="match status" value="1"/>
</dbReference>
<keyword evidence="4" id="KW-0479">Metal-binding</keyword>
<evidence type="ECO:0000259" key="9">
    <source>
        <dbReference type="PROSITE" id="PS50089"/>
    </source>
</evidence>
<dbReference type="PANTHER" id="PTHR22937">
    <property type="entry name" value="E3 UBIQUITIN-PROTEIN LIGASE RNF165"/>
    <property type="match status" value="1"/>
</dbReference>
<evidence type="ECO:0000256" key="1">
    <source>
        <dbReference type="ARBA" id="ARBA00000900"/>
    </source>
</evidence>
<dbReference type="Proteomes" id="UP000326396">
    <property type="component" value="Linkage Group LG17"/>
</dbReference>
<evidence type="ECO:0000313" key="10">
    <source>
        <dbReference type="EMBL" id="KAD5318162.1"/>
    </source>
</evidence>
<protein>
    <recommendedName>
        <fullName evidence="2">RING-type E3 ubiquitin transferase</fullName>
        <ecNumber evidence="2">2.3.2.27</ecNumber>
    </recommendedName>
</protein>
<evidence type="ECO:0000256" key="4">
    <source>
        <dbReference type="ARBA" id="ARBA00022723"/>
    </source>
</evidence>
<comment type="catalytic activity">
    <reaction evidence="1">
        <text>S-ubiquitinyl-[E2 ubiquitin-conjugating enzyme]-L-cysteine + [acceptor protein]-L-lysine = [E2 ubiquitin-conjugating enzyme]-L-cysteine + N(6)-ubiquitinyl-[acceptor protein]-L-lysine.</text>
        <dbReference type="EC" id="2.3.2.27"/>
    </reaction>
</comment>
<dbReference type="Gene3D" id="3.30.40.10">
    <property type="entry name" value="Zinc/RING finger domain, C3HC4 (zinc finger)"/>
    <property type="match status" value="1"/>
</dbReference>
<reference evidence="10 11" key="1">
    <citation type="submission" date="2019-05" db="EMBL/GenBank/DDBJ databases">
        <title>Mikania micrantha, genome provides insights into the molecular mechanism of rapid growth.</title>
        <authorList>
            <person name="Liu B."/>
        </authorList>
    </citation>
    <scope>NUCLEOTIDE SEQUENCE [LARGE SCALE GENOMIC DNA]</scope>
    <source>
        <strain evidence="10">NLD-2019</strain>
        <tissue evidence="10">Leaf</tissue>
    </source>
</reference>
<keyword evidence="11" id="KW-1185">Reference proteome</keyword>
<evidence type="ECO:0000256" key="5">
    <source>
        <dbReference type="ARBA" id="ARBA00022771"/>
    </source>
</evidence>
<dbReference type="InterPro" id="IPR045191">
    <property type="entry name" value="MBR1/2-like"/>
</dbReference>
<evidence type="ECO:0000256" key="6">
    <source>
        <dbReference type="ARBA" id="ARBA00022786"/>
    </source>
</evidence>